<gene>
    <name evidence="9" type="primary">mutA</name>
    <name evidence="9" type="ORF">NCTC7915_00268</name>
</gene>
<comment type="caution">
    <text evidence="9">The sequence shown here is derived from an EMBL/GenBank/DDBJ whole genome shotgun (WGS) entry which is preliminary data.</text>
</comment>
<dbReference type="Pfam" id="PF01642">
    <property type="entry name" value="MM_CoA_mutase"/>
    <property type="match status" value="1"/>
</dbReference>
<dbReference type="PANTHER" id="PTHR48101">
    <property type="entry name" value="METHYLMALONYL-COA MUTASE, MITOCHONDRIAL-RELATED"/>
    <property type="match status" value="1"/>
</dbReference>
<accession>A0AA46BLI4</accession>
<comment type="cofactor">
    <cofactor evidence="1">
        <name>adenosylcob(III)alamin</name>
        <dbReference type="ChEBI" id="CHEBI:18408"/>
    </cofactor>
</comment>
<protein>
    <submittedName>
        <fullName evidence="9">Methylmalonyl-CoA mutase small subunit</fullName>
        <ecNumber evidence="9">5.4.99.2</ecNumber>
    </submittedName>
</protein>
<dbReference type="GO" id="GO:0004494">
    <property type="term" value="F:methylmalonyl-CoA mutase activity"/>
    <property type="evidence" value="ECO:0007669"/>
    <property type="project" value="UniProtKB-EC"/>
</dbReference>
<dbReference type="InterPro" id="IPR016176">
    <property type="entry name" value="Cbl-dep_enz_cat"/>
</dbReference>
<feature type="compositionally biased region" description="Polar residues" evidence="7">
    <location>
        <begin position="1"/>
        <end position="15"/>
    </location>
</feature>
<evidence type="ECO:0000256" key="7">
    <source>
        <dbReference type="SAM" id="MobiDB-lite"/>
    </source>
</evidence>
<dbReference type="AlphaFoldDB" id="A0AA46BLI4"/>
<dbReference type="InterPro" id="IPR024067">
    <property type="entry name" value="Me-malonyl-CoA_mutase_sm_su_N"/>
</dbReference>
<dbReference type="GO" id="GO:0031419">
    <property type="term" value="F:cobalamin binding"/>
    <property type="evidence" value="ECO:0007669"/>
    <property type="project" value="UniProtKB-KW"/>
</dbReference>
<organism evidence="9 10">
    <name type="scientific">Dermatophilus congolensis</name>
    <dbReference type="NCBI Taxonomy" id="1863"/>
    <lineage>
        <taxon>Bacteria</taxon>
        <taxon>Bacillati</taxon>
        <taxon>Actinomycetota</taxon>
        <taxon>Actinomycetes</taxon>
        <taxon>Micrococcales</taxon>
        <taxon>Dermatophilaceae</taxon>
        <taxon>Dermatophilus</taxon>
    </lineage>
</organism>
<dbReference type="EC" id="5.4.99.2" evidence="9"/>
<evidence type="ECO:0000256" key="2">
    <source>
        <dbReference type="ARBA" id="ARBA00008465"/>
    </source>
</evidence>
<keyword evidence="4" id="KW-0846">Cobalamin</keyword>
<comment type="subunit">
    <text evidence="3">Heterodimer of an alpha and a beta chain.</text>
</comment>
<dbReference type="InterPro" id="IPR036724">
    <property type="entry name" value="Cobalamin-bd_sf"/>
</dbReference>
<dbReference type="EMBL" id="UFYA01000001">
    <property type="protein sequence ID" value="STD04571.1"/>
    <property type="molecule type" value="Genomic_DNA"/>
</dbReference>
<dbReference type="PANTHER" id="PTHR48101:SF4">
    <property type="entry name" value="METHYLMALONYL-COA MUTASE, MITOCHONDRIAL"/>
    <property type="match status" value="1"/>
</dbReference>
<feature type="compositionally biased region" description="Basic and acidic residues" evidence="7">
    <location>
        <begin position="113"/>
        <end position="122"/>
    </location>
</feature>
<evidence type="ECO:0000313" key="9">
    <source>
        <dbReference type="EMBL" id="STD04571.1"/>
    </source>
</evidence>
<dbReference type="PROSITE" id="PS50206">
    <property type="entry name" value="RHODANESE_3"/>
    <property type="match status" value="1"/>
</dbReference>
<dbReference type="InterPro" id="IPR001763">
    <property type="entry name" value="Rhodanese-like_dom"/>
</dbReference>
<name>A0AA46BLI4_9MICO</name>
<dbReference type="GO" id="GO:0046872">
    <property type="term" value="F:metal ion binding"/>
    <property type="evidence" value="ECO:0007669"/>
    <property type="project" value="InterPro"/>
</dbReference>
<dbReference type="InterPro" id="IPR006099">
    <property type="entry name" value="MeMalonylCoA_mutase_a/b_cat"/>
</dbReference>
<evidence type="ECO:0000259" key="8">
    <source>
        <dbReference type="PROSITE" id="PS50206"/>
    </source>
</evidence>
<feature type="region of interest" description="Disordered" evidence="7">
    <location>
        <begin position="1"/>
        <end position="25"/>
    </location>
</feature>
<comment type="similarity">
    <text evidence="2">Belongs to the methylmalonyl-CoA mutase family.</text>
</comment>
<dbReference type="GO" id="GO:0005737">
    <property type="term" value="C:cytoplasm"/>
    <property type="evidence" value="ECO:0007669"/>
    <property type="project" value="TreeGrafter"/>
</dbReference>
<feature type="region of interest" description="Disordered" evidence="7">
    <location>
        <begin position="638"/>
        <end position="661"/>
    </location>
</feature>
<evidence type="ECO:0000256" key="3">
    <source>
        <dbReference type="ARBA" id="ARBA00011870"/>
    </source>
</evidence>
<dbReference type="SUPFAM" id="SSF51703">
    <property type="entry name" value="Cobalamin (vitamin B12)-dependent enzymes"/>
    <property type="match status" value="1"/>
</dbReference>
<dbReference type="SUPFAM" id="SSF52242">
    <property type="entry name" value="Cobalamin (vitamin B12)-binding domain"/>
    <property type="match status" value="1"/>
</dbReference>
<sequence>MKGESVVTQTGSTPEETPIEVPPLAGDFPTVTFDEWKVLVAKVLNRGRPEDKQLSPDTSLDRLRRTTTDGLHLEPLYSMPEGQETVPATGVPGFMPFTRGRQPQRDTTSWDMRAFHDDPDADTSRREVLTDLERGATSIWLGVGQDGIAPEDIATVLTDVDFALAGIHLQSNDDPDTAAKALIQAWAAETANNQVSGGLGIDPFGLVARRGGNIDTSPLVTWTRTTLDSYPNVIPVTIDVRPYHDAGAGTAEELAFAVATGVEYLRILDEADIPPADVFDRIEFRLVATDVQFTSLAKLRALRRMWARIGEVLDVPENKRGARTHAVTSERMLARHDPYVNMLRGTIAAFSAAAGNADAVTVFPFDHVLGLPTSFSRRISRNTQVILNEESHLGRVADPGGGSFYVESLTEQIATKAWTLFTQIESSGGMRAALEDGRIHEIVADNLATRDARLADRSQPLTGVSEFPNLEEPIVERTPRAPLTRIEGDVAPFMPRRDAVIFERLRARAFATPNRPTALLLGLGTRRDFGGREGFTLPFLAAGGIKGDLVEVLSAEEIPTKVADHHSKVAVICSSPKVNGTWGAEAAKALREAGVEHIYLAGKAKELGEGAAAIDGSFAMGSNVVEITSTILDQLGVPALSDDSDTSPATPSSNATQGAGA</sequence>
<dbReference type="Gene3D" id="3.20.20.240">
    <property type="entry name" value="Methylmalonyl-CoA mutase"/>
    <property type="match status" value="1"/>
</dbReference>
<feature type="domain" description="Rhodanese" evidence="8">
    <location>
        <begin position="553"/>
        <end position="611"/>
    </location>
</feature>
<feature type="region of interest" description="Disordered" evidence="7">
    <location>
        <begin position="94"/>
        <end position="122"/>
    </location>
</feature>
<evidence type="ECO:0000256" key="1">
    <source>
        <dbReference type="ARBA" id="ARBA00001922"/>
    </source>
</evidence>
<evidence type="ECO:0000256" key="5">
    <source>
        <dbReference type="ARBA" id="ARBA00023235"/>
    </source>
</evidence>
<dbReference type="GO" id="GO:0019678">
    <property type="term" value="P:propionate metabolic process, methylmalonyl pathway"/>
    <property type="evidence" value="ECO:0007669"/>
    <property type="project" value="TreeGrafter"/>
</dbReference>
<keyword evidence="6" id="KW-0170">Cobalt</keyword>
<evidence type="ECO:0000256" key="4">
    <source>
        <dbReference type="ARBA" id="ARBA00022628"/>
    </source>
</evidence>
<dbReference type="Gene3D" id="1.10.196.20">
    <property type="match status" value="1"/>
</dbReference>
<dbReference type="Gene3D" id="3.40.50.280">
    <property type="entry name" value="Cobalamin-binding domain"/>
    <property type="match status" value="1"/>
</dbReference>
<dbReference type="CDD" id="cd03677">
    <property type="entry name" value="MM_CoA_mutase_beta"/>
    <property type="match status" value="1"/>
</dbReference>
<evidence type="ECO:0000313" key="10">
    <source>
        <dbReference type="Proteomes" id="UP000254118"/>
    </source>
</evidence>
<reference evidence="9 10" key="1">
    <citation type="submission" date="2018-06" db="EMBL/GenBank/DDBJ databases">
        <authorList>
            <consortium name="Pathogen Informatics"/>
            <person name="Doyle S."/>
        </authorList>
    </citation>
    <scope>NUCLEOTIDE SEQUENCE [LARGE SCALE GENOMIC DNA]</scope>
    <source>
        <strain evidence="9 10">NCTC7915</strain>
    </source>
</reference>
<evidence type="ECO:0000256" key="6">
    <source>
        <dbReference type="ARBA" id="ARBA00023285"/>
    </source>
</evidence>
<dbReference type="Proteomes" id="UP000254118">
    <property type="component" value="Unassembled WGS sequence"/>
</dbReference>
<proteinExistence type="inferred from homology"/>
<keyword evidence="5 9" id="KW-0413">Isomerase</keyword>